<reference evidence="3 4" key="1">
    <citation type="journal article" date="2020" name="G3 (Bethesda)">
        <title>Improved Reference Genome for Cyclotella cryptica CCMP332, a Model for Cell Wall Morphogenesis, Salinity Adaptation, and Lipid Production in Diatoms (Bacillariophyta).</title>
        <authorList>
            <person name="Roberts W.R."/>
            <person name="Downey K.M."/>
            <person name="Ruck E.C."/>
            <person name="Traller J.C."/>
            <person name="Alverson A.J."/>
        </authorList>
    </citation>
    <scope>NUCLEOTIDE SEQUENCE [LARGE SCALE GENOMIC DNA]</scope>
    <source>
        <strain evidence="3 4">CCMP332</strain>
    </source>
</reference>
<feature type="transmembrane region" description="Helical" evidence="1">
    <location>
        <begin position="517"/>
        <end position="535"/>
    </location>
</feature>
<dbReference type="Pfam" id="PF03184">
    <property type="entry name" value="DDE_1"/>
    <property type="match status" value="1"/>
</dbReference>
<dbReference type="PANTHER" id="PTHR33979:SF2">
    <property type="entry name" value="PEPTIDASE M50B-LIKE-DOMAIN-CONTAINING PROTEIN"/>
    <property type="match status" value="1"/>
</dbReference>
<evidence type="ECO:0000313" key="3">
    <source>
        <dbReference type="EMBL" id="KAL3798433.1"/>
    </source>
</evidence>
<keyword evidence="1" id="KW-0472">Membrane</keyword>
<evidence type="ECO:0000256" key="1">
    <source>
        <dbReference type="SAM" id="Phobius"/>
    </source>
</evidence>
<dbReference type="Proteomes" id="UP001516023">
    <property type="component" value="Unassembled WGS sequence"/>
</dbReference>
<gene>
    <name evidence="3" type="ORF">HJC23_005086</name>
</gene>
<feature type="transmembrane region" description="Helical" evidence="1">
    <location>
        <begin position="492"/>
        <end position="511"/>
    </location>
</feature>
<dbReference type="InterPro" id="IPR004875">
    <property type="entry name" value="DDE_SF_endonuclease_dom"/>
</dbReference>
<feature type="transmembrane region" description="Helical" evidence="1">
    <location>
        <begin position="394"/>
        <end position="418"/>
    </location>
</feature>
<dbReference type="PANTHER" id="PTHR33979">
    <property type="entry name" value="OS02G0221600 PROTEIN"/>
    <property type="match status" value="1"/>
</dbReference>
<sequence length="646" mass="72413">MIRQEASRLLPAFRGKSMEAKKRAVTRFTKTMGLTHRAATHTAQKNSKETKEESRHFIQMMKEKLVDYDPCDVINMDQSPIPYSFHLSKTLKVKGTKTIHVRSSTADTKRVTLAVTVDVAGKMLPPMLIFKGAPDGRIANREFGMYPDCGHYACQKNAWMDEDMMHKWINLVLIPWKETTTPGFVPLLVLDAYRVHMMGTVVNRIQSLGITVIHIPPGCTYLCQPVDMGINKVIKCGMREKWEDWMLEGDGIVEGVAKEPTQKLVAEWLVDVYANMAGNTVATILPGRVFVSNKANPTSIRAIVVDGVTRNFTWHHHSHAQDHANPAVRMIQHQRVSTSKRVQFVAASIIARHESDQNNSHHRILRYQYCCAVVVIFSYRIPSLRDILERDRRLLRAILAIVILLNVPIGRFILYPFVLFSTWIHELFHGLAALSVDGKIEWLNIYPDGSGLAYTAIPDGAFQRAWVAAAGYQGTAAAGGIMLMFRRTNIGIRVGVCVIGLAMLFTCIMFVRNAFGLVVLLLMGVLTSFAGFYLSPFWVGELYALVAATTCLNAMTSIRVLFFVTESSVGGVNQSSDAMTMQDVTKIPYQLWALIWMVFAFWMTAMGLFIVLETKDKTAGGENSYSQGNNLVDRLQEDHLLATELT</sequence>
<dbReference type="Pfam" id="PF13398">
    <property type="entry name" value="Peptidase_M50B"/>
    <property type="match status" value="1"/>
</dbReference>
<name>A0ABD3QEX7_9STRA</name>
<keyword evidence="4" id="KW-1185">Reference proteome</keyword>
<dbReference type="InterPro" id="IPR049500">
    <property type="entry name" value="Peptidase_M50B-like"/>
</dbReference>
<evidence type="ECO:0000313" key="4">
    <source>
        <dbReference type="Proteomes" id="UP001516023"/>
    </source>
</evidence>
<comment type="caution">
    <text evidence="3">The sequence shown here is derived from an EMBL/GenBank/DDBJ whole genome shotgun (WGS) entry which is preliminary data.</text>
</comment>
<feature type="transmembrane region" description="Helical" evidence="1">
    <location>
        <begin position="589"/>
        <end position="612"/>
    </location>
</feature>
<feature type="transmembrane region" description="Helical" evidence="1">
    <location>
        <begin position="542"/>
        <end position="564"/>
    </location>
</feature>
<proteinExistence type="predicted"/>
<dbReference type="AlphaFoldDB" id="A0ABD3QEX7"/>
<protein>
    <recommendedName>
        <fullName evidence="2">DDE-1 domain-containing protein</fullName>
    </recommendedName>
</protein>
<feature type="domain" description="DDE-1" evidence="2">
    <location>
        <begin position="109"/>
        <end position="268"/>
    </location>
</feature>
<evidence type="ECO:0000259" key="2">
    <source>
        <dbReference type="Pfam" id="PF03184"/>
    </source>
</evidence>
<keyword evidence="1" id="KW-1133">Transmembrane helix</keyword>
<accession>A0ABD3QEX7</accession>
<keyword evidence="1" id="KW-0812">Transmembrane</keyword>
<dbReference type="EMBL" id="JABMIG020000046">
    <property type="protein sequence ID" value="KAL3798433.1"/>
    <property type="molecule type" value="Genomic_DNA"/>
</dbReference>
<organism evidence="3 4">
    <name type="scientific">Cyclotella cryptica</name>
    <dbReference type="NCBI Taxonomy" id="29204"/>
    <lineage>
        <taxon>Eukaryota</taxon>
        <taxon>Sar</taxon>
        <taxon>Stramenopiles</taxon>
        <taxon>Ochrophyta</taxon>
        <taxon>Bacillariophyta</taxon>
        <taxon>Coscinodiscophyceae</taxon>
        <taxon>Thalassiosirophycidae</taxon>
        <taxon>Stephanodiscales</taxon>
        <taxon>Stephanodiscaceae</taxon>
        <taxon>Cyclotella</taxon>
    </lineage>
</organism>